<protein>
    <submittedName>
        <fullName evidence="1">Uncharacterized protein</fullName>
    </submittedName>
</protein>
<proteinExistence type="predicted"/>
<dbReference type="EMBL" id="KQ421758">
    <property type="protein sequence ID" value="KOF76500.1"/>
    <property type="molecule type" value="Genomic_DNA"/>
</dbReference>
<reference evidence="1" key="1">
    <citation type="submission" date="2015-07" db="EMBL/GenBank/DDBJ databases">
        <title>MeaNS - Measles Nucleotide Surveillance Program.</title>
        <authorList>
            <person name="Tran T."/>
            <person name="Druce J."/>
        </authorList>
    </citation>
    <scope>NUCLEOTIDE SEQUENCE</scope>
    <source>
        <strain evidence="1">UCB-OBI-ISO-001</strain>
        <tissue evidence="1">Gonad</tissue>
    </source>
</reference>
<evidence type="ECO:0000313" key="1">
    <source>
        <dbReference type="EMBL" id="KOF76500.1"/>
    </source>
</evidence>
<gene>
    <name evidence="1" type="ORF">OCBIM_22033221mg</name>
</gene>
<sequence length="60" mass="6855">MRNITIIKCSIINDATMGYHLLSVYHVFHSISPNNISSLAKSLVTLCGCIQKEMDYQYFK</sequence>
<organism evidence="1">
    <name type="scientific">Octopus bimaculoides</name>
    <name type="common">California two-spotted octopus</name>
    <dbReference type="NCBI Taxonomy" id="37653"/>
    <lineage>
        <taxon>Eukaryota</taxon>
        <taxon>Metazoa</taxon>
        <taxon>Spiralia</taxon>
        <taxon>Lophotrochozoa</taxon>
        <taxon>Mollusca</taxon>
        <taxon>Cephalopoda</taxon>
        <taxon>Coleoidea</taxon>
        <taxon>Octopodiformes</taxon>
        <taxon>Octopoda</taxon>
        <taxon>Incirrata</taxon>
        <taxon>Octopodidae</taxon>
        <taxon>Octopus</taxon>
    </lineage>
</organism>
<name>A0A0L8GIZ3_OCTBM</name>
<accession>A0A0L8GIZ3</accession>
<dbReference type="AlphaFoldDB" id="A0A0L8GIZ3"/>